<dbReference type="AlphaFoldDB" id="A0AAP0RFC8"/>
<evidence type="ECO:0008006" key="5">
    <source>
        <dbReference type="Google" id="ProtNLM"/>
    </source>
</evidence>
<keyword evidence="1" id="KW-0677">Repeat</keyword>
<dbReference type="Pfam" id="PF01535">
    <property type="entry name" value="PPR"/>
    <property type="match status" value="7"/>
</dbReference>
<feature type="repeat" description="PPR" evidence="2">
    <location>
        <begin position="22"/>
        <end position="52"/>
    </location>
</feature>
<name>A0AAP0RFC8_LIQFO</name>
<dbReference type="PROSITE" id="PS51375">
    <property type="entry name" value="PPR"/>
    <property type="match status" value="3"/>
</dbReference>
<sequence>MYAKCGHIGHAEKLFEHMSDRTVVSWTSMMSGYCQNGAADEAISIFWQMLENVDPNEYTLAVLLQACAQKGDPKFVEVIHGYTIKLGYVMDKFLQNSLIDAYAKSGILVAAEKLNESSSCRDVVSWTSVISGSVLNGMMKEALGFFIRMQEDGVIPNVVTILSILQACSFINEWWIFQWVLGFVMKAGFCSDSLVMNSLVEMYSINGYYREGLQIFCGFCFAGEDWYLSPETMATLLQGCGHSNYLKLGKQIHGYMIKHRFLPCTVIENSLMDMYAENEQVDFAFLLFTKMSSKDIVSWNTMIRCSVKNDSPCEALLLLSELHSNCDDTISPDFITVLTSIQACSNLASLQLGEVIHGYIIRAGLVGDIFVQNSLIDMYAKSGRLDVAEQIFEEMPVKDLTSWNSIIAAYGINGNGTSALRVFTELKKLGIHQLNSVTFVNILSACAHAGLVKEGLEIFASMGRAYDVEPRMEHFACVVDLLGKSGRIEEAEAFIENMRLRTWPCLVGCSIGCLWALW</sequence>
<protein>
    <recommendedName>
        <fullName evidence="5">Pentatricopeptide repeat-containing protein</fullName>
    </recommendedName>
</protein>
<feature type="repeat" description="PPR" evidence="2">
    <location>
        <begin position="122"/>
        <end position="156"/>
    </location>
</feature>
<gene>
    <name evidence="3" type="ORF">L1049_006073</name>
</gene>
<evidence type="ECO:0000313" key="3">
    <source>
        <dbReference type="EMBL" id="KAK9276539.1"/>
    </source>
</evidence>
<dbReference type="FunFam" id="1.25.40.10:FF:000158">
    <property type="entry name" value="pentatricopeptide repeat-containing protein At2g33680"/>
    <property type="match status" value="1"/>
</dbReference>
<dbReference type="GO" id="GO:0099402">
    <property type="term" value="P:plant organ development"/>
    <property type="evidence" value="ECO:0007669"/>
    <property type="project" value="UniProtKB-ARBA"/>
</dbReference>
<dbReference type="Pfam" id="PF13041">
    <property type="entry name" value="PPR_2"/>
    <property type="match status" value="2"/>
</dbReference>
<dbReference type="InterPro" id="IPR046960">
    <property type="entry name" value="PPR_At4g14850-like_plant"/>
</dbReference>
<feature type="repeat" description="PPR" evidence="2">
    <location>
        <begin position="368"/>
        <end position="402"/>
    </location>
</feature>
<accession>A0AAP0RFC8</accession>
<keyword evidence="4" id="KW-1185">Reference proteome</keyword>
<dbReference type="PANTHER" id="PTHR47926">
    <property type="entry name" value="PENTATRICOPEPTIDE REPEAT-CONTAINING PROTEIN"/>
    <property type="match status" value="1"/>
</dbReference>
<dbReference type="InterPro" id="IPR002885">
    <property type="entry name" value="PPR_rpt"/>
</dbReference>
<evidence type="ECO:0000256" key="1">
    <source>
        <dbReference type="ARBA" id="ARBA00022737"/>
    </source>
</evidence>
<dbReference type="InterPro" id="IPR011990">
    <property type="entry name" value="TPR-like_helical_dom_sf"/>
</dbReference>
<proteinExistence type="predicted"/>
<dbReference type="PANTHER" id="PTHR47926:SF513">
    <property type="entry name" value="PENTATRICOPEPTIDE REPEAT-CONTAINING PROTEIN"/>
    <property type="match status" value="1"/>
</dbReference>
<evidence type="ECO:0000256" key="2">
    <source>
        <dbReference type="PROSITE-ProRule" id="PRU00708"/>
    </source>
</evidence>
<organism evidence="3 4">
    <name type="scientific">Liquidambar formosana</name>
    <name type="common">Formosan gum</name>
    <dbReference type="NCBI Taxonomy" id="63359"/>
    <lineage>
        <taxon>Eukaryota</taxon>
        <taxon>Viridiplantae</taxon>
        <taxon>Streptophyta</taxon>
        <taxon>Embryophyta</taxon>
        <taxon>Tracheophyta</taxon>
        <taxon>Spermatophyta</taxon>
        <taxon>Magnoliopsida</taxon>
        <taxon>eudicotyledons</taxon>
        <taxon>Gunneridae</taxon>
        <taxon>Pentapetalae</taxon>
        <taxon>Saxifragales</taxon>
        <taxon>Altingiaceae</taxon>
        <taxon>Liquidambar</taxon>
    </lineage>
</organism>
<dbReference type="Gene3D" id="1.25.40.10">
    <property type="entry name" value="Tetratricopeptide repeat domain"/>
    <property type="match status" value="5"/>
</dbReference>
<dbReference type="GO" id="GO:0003723">
    <property type="term" value="F:RNA binding"/>
    <property type="evidence" value="ECO:0007669"/>
    <property type="project" value="InterPro"/>
</dbReference>
<dbReference type="FunFam" id="1.25.40.10:FF:000381">
    <property type="entry name" value="Pentatricopeptide repeat-containing protein"/>
    <property type="match status" value="1"/>
</dbReference>
<evidence type="ECO:0000313" key="4">
    <source>
        <dbReference type="Proteomes" id="UP001415857"/>
    </source>
</evidence>
<dbReference type="NCBIfam" id="TIGR00756">
    <property type="entry name" value="PPR"/>
    <property type="match status" value="4"/>
</dbReference>
<dbReference type="GO" id="GO:0009451">
    <property type="term" value="P:RNA modification"/>
    <property type="evidence" value="ECO:0007669"/>
    <property type="project" value="InterPro"/>
</dbReference>
<reference evidence="3 4" key="1">
    <citation type="journal article" date="2024" name="Plant J.">
        <title>Genome sequences and population genomics reveal climatic adaptation and genomic divergence between two closely related sweetgum species.</title>
        <authorList>
            <person name="Xu W.Q."/>
            <person name="Ren C.Q."/>
            <person name="Zhang X.Y."/>
            <person name="Comes H.P."/>
            <person name="Liu X.H."/>
            <person name="Li Y.G."/>
            <person name="Kettle C.J."/>
            <person name="Jalonen R."/>
            <person name="Gaisberger H."/>
            <person name="Ma Y.Z."/>
            <person name="Qiu Y.X."/>
        </authorList>
    </citation>
    <scope>NUCLEOTIDE SEQUENCE [LARGE SCALE GENOMIC DNA]</scope>
    <source>
        <strain evidence="3">Hangzhou</strain>
    </source>
</reference>
<dbReference type="EMBL" id="JBBPBK010000010">
    <property type="protein sequence ID" value="KAK9276539.1"/>
    <property type="molecule type" value="Genomic_DNA"/>
</dbReference>
<dbReference type="Proteomes" id="UP001415857">
    <property type="component" value="Unassembled WGS sequence"/>
</dbReference>
<comment type="caution">
    <text evidence="3">The sequence shown here is derived from an EMBL/GenBank/DDBJ whole genome shotgun (WGS) entry which is preliminary data.</text>
</comment>